<organism evidence="8 9">
    <name type="scientific">Lysobacter hankyongensis</name>
    <dbReference type="NCBI Taxonomy" id="1176535"/>
    <lineage>
        <taxon>Bacteria</taxon>
        <taxon>Pseudomonadati</taxon>
        <taxon>Pseudomonadota</taxon>
        <taxon>Gammaproteobacteria</taxon>
        <taxon>Lysobacterales</taxon>
        <taxon>Lysobacteraceae</taxon>
        <taxon>Lysobacter</taxon>
    </lineage>
</organism>
<evidence type="ECO:0000256" key="6">
    <source>
        <dbReference type="RuleBase" id="RU364043"/>
    </source>
</evidence>
<name>A0ABP9BP73_9GAMM</name>
<comment type="subunit">
    <text evidence="3 6">Monomer.</text>
</comment>
<proteinExistence type="inferred from homology"/>
<feature type="domain" description="Nudix hydrolase" evidence="7">
    <location>
        <begin position="8"/>
        <end position="137"/>
    </location>
</feature>
<comment type="similarity">
    <text evidence="2 6">Belongs to the Nudix hydrolase family. NudJ subfamily.</text>
</comment>
<evidence type="ECO:0000259" key="7">
    <source>
        <dbReference type="PROSITE" id="PS51462"/>
    </source>
</evidence>
<comment type="caution">
    <text evidence="8">The sequence shown here is derived from an EMBL/GenBank/DDBJ whole genome shotgun (WGS) entry which is preliminary data.</text>
</comment>
<evidence type="ECO:0000256" key="4">
    <source>
        <dbReference type="ARBA" id="ARBA00015552"/>
    </source>
</evidence>
<dbReference type="InterPro" id="IPR000086">
    <property type="entry name" value="NUDIX_hydrolase_dom"/>
</dbReference>
<dbReference type="RefSeq" id="WP_345303699.1">
    <property type="nucleotide sequence ID" value="NZ_BAABJE010000014.1"/>
</dbReference>
<dbReference type="Gene3D" id="3.90.79.10">
    <property type="entry name" value="Nucleoside Triphosphate Pyrophosphohydrolase"/>
    <property type="match status" value="1"/>
</dbReference>
<dbReference type="PROSITE" id="PS00893">
    <property type="entry name" value="NUDIX_BOX"/>
    <property type="match status" value="1"/>
</dbReference>
<evidence type="ECO:0000313" key="8">
    <source>
        <dbReference type="EMBL" id="GAA4798184.1"/>
    </source>
</evidence>
<evidence type="ECO:0000313" key="9">
    <source>
        <dbReference type="Proteomes" id="UP001499959"/>
    </source>
</evidence>
<protein>
    <recommendedName>
        <fullName evidence="4 6">Phosphatase NudJ</fullName>
        <ecNumber evidence="6">3.6.1.-</ecNumber>
    </recommendedName>
</protein>
<evidence type="ECO:0000256" key="2">
    <source>
        <dbReference type="ARBA" id="ARBA00007608"/>
    </source>
</evidence>
<reference evidence="9" key="1">
    <citation type="journal article" date="2019" name="Int. J. Syst. Evol. Microbiol.">
        <title>The Global Catalogue of Microorganisms (GCM) 10K type strain sequencing project: providing services to taxonomists for standard genome sequencing and annotation.</title>
        <authorList>
            <consortium name="The Broad Institute Genomics Platform"/>
            <consortium name="The Broad Institute Genome Sequencing Center for Infectious Disease"/>
            <person name="Wu L."/>
            <person name="Ma J."/>
        </authorList>
    </citation>
    <scope>NUCLEOTIDE SEQUENCE [LARGE SCALE GENOMIC DNA]</scope>
    <source>
        <strain evidence="9">JCM 18204</strain>
    </source>
</reference>
<dbReference type="EC" id="3.6.1.-" evidence="6"/>
<dbReference type="Proteomes" id="UP001499959">
    <property type="component" value="Unassembled WGS sequence"/>
</dbReference>
<keyword evidence="9" id="KW-1185">Reference proteome</keyword>
<evidence type="ECO:0000256" key="3">
    <source>
        <dbReference type="ARBA" id="ARBA00011245"/>
    </source>
</evidence>
<accession>A0ABP9BP73</accession>
<dbReference type="InterPro" id="IPR015797">
    <property type="entry name" value="NUDIX_hydrolase-like_dom_sf"/>
</dbReference>
<dbReference type="GO" id="GO:0016787">
    <property type="term" value="F:hydrolase activity"/>
    <property type="evidence" value="ECO:0007669"/>
    <property type="project" value="UniProtKB-KW"/>
</dbReference>
<sequence length="154" mass="17627">MSYREGRFWQPDVTVATVVVADGRLLCVEERVKGRLVLNQPAGHLEPDESLADAALRETREETGWDVRLTAFLGAYQWKAPETERHYLRFAFAAEPERHDPTRALDEGIVQALWLSPQELLDARDRHRSPMVWQVVADHLAGHRSPLTLLQHLT</sequence>
<dbReference type="InterPro" id="IPR033713">
    <property type="entry name" value="NudJ"/>
</dbReference>
<dbReference type="PANTHER" id="PTHR43222">
    <property type="entry name" value="NUDIX HYDROLASE 23"/>
    <property type="match status" value="1"/>
</dbReference>
<dbReference type="Pfam" id="PF00293">
    <property type="entry name" value="NUDIX"/>
    <property type="match status" value="1"/>
</dbReference>
<dbReference type="SUPFAM" id="SSF55811">
    <property type="entry name" value="Nudix"/>
    <property type="match status" value="1"/>
</dbReference>
<comment type="cofactor">
    <cofactor evidence="1 6">
        <name>Mg(2+)</name>
        <dbReference type="ChEBI" id="CHEBI:18420"/>
    </cofactor>
</comment>
<dbReference type="EMBL" id="BAABJE010000014">
    <property type="protein sequence ID" value="GAA4798184.1"/>
    <property type="molecule type" value="Genomic_DNA"/>
</dbReference>
<dbReference type="PANTHER" id="PTHR43222:SF11">
    <property type="entry name" value="PHOSPHATASE NUDJ"/>
    <property type="match status" value="1"/>
</dbReference>
<keyword evidence="5 6" id="KW-0378">Hydrolase</keyword>
<gene>
    <name evidence="6" type="primary">nudJ</name>
    <name evidence="8" type="ORF">GCM10023307_25270</name>
</gene>
<dbReference type="PROSITE" id="PS51462">
    <property type="entry name" value="NUDIX"/>
    <property type="match status" value="1"/>
</dbReference>
<dbReference type="CDD" id="cd03675">
    <property type="entry name" value="NUDIX_Hydrolase"/>
    <property type="match status" value="1"/>
</dbReference>
<keyword evidence="6" id="KW-0460">Magnesium</keyword>
<evidence type="ECO:0000256" key="1">
    <source>
        <dbReference type="ARBA" id="ARBA00001946"/>
    </source>
</evidence>
<dbReference type="InterPro" id="IPR020084">
    <property type="entry name" value="NUDIX_hydrolase_CS"/>
</dbReference>
<evidence type="ECO:0000256" key="5">
    <source>
        <dbReference type="ARBA" id="ARBA00022801"/>
    </source>
</evidence>